<dbReference type="Pfam" id="PF01925">
    <property type="entry name" value="TauE"/>
    <property type="match status" value="1"/>
</dbReference>
<evidence type="ECO:0000313" key="9">
    <source>
        <dbReference type="EMBL" id="GGB29039.1"/>
    </source>
</evidence>
<evidence type="ECO:0000256" key="6">
    <source>
        <dbReference type="ARBA" id="ARBA00022989"/>
    </source>
</evidence>
<feature type="transmembrane region" description="Helical" evidence="8">
    <location>
        <begin position="173"/>
        <end position="193"/>
    </location>
</feature>
<dbReference type="EMBL" id="BMHI01000003">
    <property type="protein sequence ID" value="GGB29039.1"/>
    <property type="molecule type" value="Genomic_DNA"/>
</dbReference>
<gene>
    <name evidence="9" type="ORF">GCM10011492_19180</name>
</gene>
<evidence type="ECO:0000256" key="5">
    <source>
        <dbReference type="ARBA" id="ARBA00022692"/>
    </source>
</evidence>
<dbReference type="PANTHER" id="PTHR30269">
    <property type="entry name" value="TRANSMEMBRANE PROTEIN YFCA"/>
    <property type="match status" value="1"/>
</dbReference>
<dbReference type="InterPro" id="IPR052017">
    <property type="entry name" value="TSUP"/>
</dbReference>
<dbReference type="PANTHER" id="PTHR30269:SF37">
    <property type="entry name" value="MEMBRANE TRANSPORTER PROTEIN"/>
    <property type="match status" value="1"/>
</dbReference>
<sequence length="223" mass="23026">MIVAGFVQGLSGIGFALIFAPVAGLLDAAMLPLALLVLMVPVNAYVVWRERSAVDWHGFRWIGIARVASTPLGLVVLTAVPESRLGLLIGAATVLAAIISLIAPDFHPSRAAFLGAGLATGLSETATGVGGPPLALVYQHSPAPRLRSTVAASFLLGELVSIALLLARGVGDVGSVLDAAWLAPALVIGLLLSSQVHHRIDSKRLRLLVLVFALVSGVVLMLS</sequence>
<feature type="transmembrane region" description="Helical" evidence="8">
    <location>
        <begin position="205"/>
        <end position="222"/>
    </location>
</feature>
<feature type="transmembrane region" description="Helical" evidence="8">
    <location>
        <begin position="150"/>
        <end position="167"/>
    </location>
</feature>
<feature type="transmembrane region" description="Helical" evidence="8">
    <location>
        <begin position="59"/>
        <end position="80"/>
    </location>
</feature>
<keyword evidence="4 8" id="KW-1003">Cell membrane</keyword>
<name>A0A916T3L7_9MICO</name>
<evidence type="ECO:0000256" key="8">
    <source>
        <dbReference type="RuleBase" id="RU363041"/>
    </source>
</evidence>
<protein>
    <recommendedName>
        <fullName evidence="8">Probable membrane transporter protein</fullName>
    </recommendedName>
</protein>
<keyword evidence="10" id="KW-1185">Reference proteome</keyword>
<comment type="similarity">
    <text evidence="2 8">Belongs to the 4-toluene sulfonate uptake permease (TSUP) (TC 2.A.102) family.</text>
</comment>
<evidence type="ECO:0000256" key="4">
    <source>
        <dbReference type="ARBA" id="ARBA00022475"/>
    </source>
</evidence>
<feature type="transmembrane region" description="Helical" evidence="8">
    <location>
        <begin position="87"/>
        <end position="106"/>
    </location>
</feature>
<dbReference type="GO" id="GO:0005886">
    <property type="term" value="C:plasma membrane"/>
    <property type="evidence" value="ECO:0007669"/>
    <property type="project" value="UniProtKB-SubCell"/>
</dbReference>
<evidence type="ECO:0000256" key="7">
    <source>
        <dbReference type="ARBA" id="ARBA00023136"/>
    </source>
</evidence>
<comment type="caution">
    <text evidence="9">The sequence shown here is derived from an EMBL/GenBank/DDBJ whole genome shotgun (WGS) entry which is preliminary data.</text>
</comment>
<reference evidence="9" key="2">
    <citation type="submission" date="2020-09" db="EMBL/GenBank/DDBJ databases">
        <authorList>
            <person name="Sun Q."/>
            <person name="Zhou Y."/>
        </authorList>
    </citation>
    <scope>NUCLEOTIDE SEQUENCE</scope>
    <source>
        <strain evidence="9">CGMCC 1.15085</strain>
    </source>
</reference>
<evidence type="ECO:0000256" key="3">
    <source>
        <dbReference type="ARBA" id="ARBA00022448"/>
    </source>
</evidence>
<dbReference type="Proteomes" id="UP000636793">
    <property type="component" value="Unassembled WGS sequence"/>
</dbReference>
<organism evidence="9 10">
    <name type="scientific">Flexivirga endophytica</name>
    <dbReference type="NCBI Taxonomy" id="1849103"/>
    <lineage>
        <taxon>Bacteria</taxon>
        <taxon>Bacillati</taxon>
        <taxon>Actinomycetota</taxon>
        <taxon>Actinomycetes</taxon>
        <taxon>Micrococcales</taxon>
        <taxon>Dermacoccaceae</taxon>
        <taxon>Flexivirga</taxon>
    </lineage>
</organism>
<evidence type="ECO:0000256" key="2">
    <source>
        <dbReference type="ARBA" id="ARBA00009142"/>
    </source>
</evidence>
<proteinExistence type="inferred from homology"/>
<dbReference type="InterPro" id="IPR002781">
    <property type="entry name" value="TM_pro_TauE-like"/>
</dbReference>
<feature type="transmembrane region" description="Helical" evidence="8">
    <location>
        <begin position="112"/>
        <end position="138"/>
    </location>
</feature>
<keyword evidence="6 8" id="KW-1133">Transmembrane helix</keyword>
<accession>A0A916T3L7</accession>
<reference evidence="9" key="1">
    <citation type="journal article" date="2014" name="Int. J. Syst. Evol. Microbiol.">
        <title>Complete genome sequence of Corynebacterium casei LMG S-19264T (=DSM 44701T), isolated from a smear-ripened cheese.</title>
        <authorList>
            <consortium name="US DOE Joint Genome Institute (JGI-PGF)"/>
            <person name="Walter F."/>
            <person name="Albersmeier A."/>
            <person name="Kalinowski J."/>
            <person name="Ruckert C."/>
        </authorList>
    </citation>
    <scope>NUCLEOTIDE SEQUENCE</scope>
    <source>
        <strain evidence="9">CGMCC 1.15085</strain>
    </source>
</reference>
<evidence type="ECO:0000256" key="1">
    <source>
        <dbReference type="ARBA" id="ARBA00004651"/>
    </source>
</evidence>
<keyword evidence="3" id="KW-0813">Transport</keyword>
<comment type="subcellular location">
    <subcellularLocation>
        <location evidence="1 8">Cell membrane</location>
        <topology evidence="1 8">Multi-pass membrane protein</topology>
    </subcellularLocation>
</comment>
<dbReference type="AlphaFoldDB" id="A0A916T3L7"/>
<feature type="transmembrane region" description="Helical" evidence="8">
    <location>
        <begin position="12"/>
        <end position="39"/>
    </location>
</feature>
<keyword evidence="7 8" id="KW-0472">Membrane</keyword>
<dbReference type="RefSeq" id="WP_229749621.1">
    <property type="nucleotide sequence ID" value="NZ_BMHI01000003.1"/>
</dbReference>
<keyword evidence="5 8" id="KW-0812">Transmembrane</keyword>
<evidence type="ECO:0000313" key="10">
    <source>
        <dbReference type="Proteomes" id="UP000636793"/>
    </source>
</evidence>